<dbReference type="OrthoDB" id="2979847at2759"/>
<protein>
    <recommendedName>
        <fullName evidence="3">Ubiquitin-like protease family profile domain-containing protein</fullName>
    </recommendedName>
</protein>
<evidence type="ECO:0008006" key="3">
    <source>
        <dbReference type="Google" id="ProtNLM"/>
    </source>
</evidence>
<proteinExistence type="predicted"/>
<accession>A0A0D7A8Y6</accession>
<name>A0A0D7A8Y6_9AGAR</name>
<evidence type="ECO:0000313" key="2">
    <source>
        <dbReference type="Proteomes" id="UP000054144"/>
    </source>
</evidence>
<keyword evidence="2" id="KW-1185">Reference proteome</keyword>
<evidence type="ECO:0000313" key="1">
    <source>
        <dbReference type="EMBL" id="KIY47278.1"/>
    </source>
</evidence>
<dbReference type="EMBL" id="KN881953">
    <property type="protein sequence ID" value="KIY47278.1"/>
    <property type="molecule type" value="Genomic_DNA"/>
</dbReference>
<reference evidence="1 2" key="1">
    <citation type="journal article" date="2015" name="Fungal Genet. Biol.">
        <title>Evolution of novel wood decay mechanisms in Agaricales revealed by the genome sequences of Fistulina hepatica and Cylindrobasidium torrendii.</title>
        <authorList>
            <person name="Floudas D."/>
            <person name="Held B.W."/>
            <person name="Riley R."/>
            <person name="Nagy L.G."/>
            <person name="Koehler G."/>
            <person name="Ransdell A.S."/>
            <person name="Younus H."/>
            <person name="Chow J."/>
            <person name="Chiniquy J."/>
            <person name="Lipzen A."/>
            <person name="Tritt A."/>
            <person name="Sun H."/>
            <person name="Haridas S."/>
            <person name="LaButti K."/>
            <person name="Ohm R.A."/>
            <person name="Kues U."/>
            <person name="Blanchette R.A."/>
            <person name="Grigoriev I.V."/>
            <person name="Minto R.E."/>
            <person name="Hibbett D.S."/>
        </authorList>
    </citation>
    <scope>NUCLEOTIDE SEQUENCE [LARGE SCALE GENOMIC DNA]</scope>
    <source>
        <strain evidence="1 2">ATCC 64428</strain>
    </source>
</reference>
<dbReference type="Proteomes" id="UP000054144">
    <property type="component" value="Unassembled WGS sequence"/>
</dbReference>
<sequence>MLDGTIPRDILGQLLPANALSILEMLKHPLPASVPAFRTYDVQAFFRNGEPDLVALETSHLVLVLRNSPIPPRMVVSMMVEEMSRRNKNEKTSVCFAHLMQNAADPAAHSYPLFCPWENAQAWIMKQLTSKDPDTRQLAEETMVLLGGLPYDMPMCGLEDSHGLPMHLAWRYLGPHYTTASMQNDLIGLLRQKIVTNMPWIRCFRIERLEFTKKIIEAYKRRDNNVYNCEQLFRWVKRVGDDIAERKQEVLTIVHLDGLVDTVGTDPQHHFVALSIDGSTSVLRYGDSLGHKMPRLLFDAYSWWTNQHGLRTFNLESLPITAQKDGHSCGTLAQNALEHRVDPVGVPLTPAKAVAAEHLRSFLKVAHHALASHDNRVVDAQLDEFPSAPFCFPPDGPQSAPFGEAIKAGIIAPLPVSGASRISIHALLSPLPDADMALHAPSSQASLDMSMQTSATVVNATPCVSPGAGNMTPGVLPMVLDTMPHVLPGALDAMLRVPSKALDAMPCVSSRAFDAMPRISSGALDATPRVSSGELDVMPCILTRAFDAMPRVSSGALDATSRVLSGELDAMPRVSSEALDATPHVLSGELDAMPHVSSGALDATPRVLSRELDAMPHVSSGALDTTPRVLSGAMDAMPRVSSGAFDAMPYILPDVSPSSINDISAGYEPDALWAMPEDDPMDIDFMFASPSDLNENVSNNGMNTPKVEHTHKGPIVPSQLKDTKLTQFFKKENVED</sequence>
<organism evidence="1 2">
    <name type="scientific">Fistulina hepatica ATCC 64428</name>
    <dbReference type="NCBI Taxonomy" id="1128425"/>
    <lineage>
        <taxon>Eukaryota</taxon>
        <taxon>Fungi</taxon>
        <taxon>Dikarya</taxon>
        <taxon>Basidiomycota</taxon>
        <taxon>Agaricomycotina</taxon>
        <taxon>Agaricomycetes</taxon>
        <taxon>Agaricomycetidae</taxon>
        <taxon>Agaricales</taxon>
        <taxon>Fistulinaceae</taxon>
        <taxon>Fistulina</taxon>
    </lineage>
</organism>
<gene>
    <name evidence="1" type="ORF">FISHEDRAFT_74801</name>
</gene>
<dbReference type="AlphaFoldDB" id="A0A0D7A8Y6"/>